<name>A0ABW6W7X4_9ACTN</name>
<gene>
    <name evidence="6" type="ORF">ACFY35_07260</name>
</gene>
<comment type="caution">
    <text evidence="6">The sequence shown here is derived from an EMBL/GenBank/DDBJ whole genome shotgun (WGS) entry which is preliminary data.</text>
</comment>
<feature type="chain" id="PRO_5045340888" evidence="4">
    <location>
        <begin position="17"/>
        <end position="325"/>
    </location>
</feature>
<comment type="similarity">
    <text evidence="2">Belongs to the bacterial solute-binding protein SsuA/TauA family.</text>
</comment>
<keyword evidence="7" id="KW-1185">Reference proteome</keyword>
<evidence type="ECO:0000256" key="4">
    <source>
        <dbReference type="SAM" id="SignalP"/>
    </source>
</evidence>
<evidence type="ECO:0000313" key="6">
    <source>
        <dbReference type="EMBL" id="MFF5289218.1"/>
    </source>
</evidence>
<evidence type="ECO:0000256" key="1">
    <source>
        <dbReference type="ARBA" id="ARBA00004418"/>
    </source>
</evidence>
<proteinExistence type="inferred from homology"/>
<dbReference type="Proteomes" id="UP001602245">
    <property type="component" value="Unassembled WGS sequence"/>
</dbReference>
<dbReference type="Gene3D" id="3.40.190.10">
    <property type="entry name" value="Periplasmic binding protein-like II"/>
    <property type="match status" value="2"/>
</dbReference>
<evidence type="ECO:0000259" key="5">
    <source>
        <dbReference type="Pfam" id="PF09084"/>
    </source>
</evidence>
<sequence length="325" mass="33520">MQARLLLTIGTAVVLAAAGCGGGSSNDDTSTGTRSGPLTLRIAYNANATNTTIVVADQQGFFTKNGLEVKLTATQNSAALIPAVGKQFDLVTVTPPSLLQAAAQGLKPILVSAQNVENSTDKRNSYLIGGPGITSVAALKGKTIGVPGMSGNLYEGAVIMLDKAGIKKTDVKFLPVPFADMAGGLKTGTIQAAATIFPFNNQLLGQGGTDLGSPTDVAGDGSESLSAGWVASAAWATANKAALDAFAKSQDDALAWMKANDAAAKQVLVKEFKLPEPVAANYPVTKWVSFDAKPEHLQPWIDPMKKVGDLPADFSTPATDLVYQG</sequence>
<dbReference type="RefSeq" id="WP_020509561.1">
    <property type="nucleotide sequence ID" value="NZ_JBIAZU010000001.1"/>
</dbReference>
<dbReference type="Pfam" id="PF09084">
    <property type="entry name" value="NMT1"/>
    <property type="match status" value="1"/>
</dbReference>
<reference evidence="6 7" key="1">
    <citation type="submission" date="2024-10" db="EMBL/GenBank/DDBJ databases">
        <title>The Natural Products Discovery Center: Release of the First 8490 Sequenced Strains for Exploring Actinobacteria Biosynthetic Diversity.</title>
        <authorList>
            <person name="Kalkreuter E."/>
            <person name="Kautsar S.A."/>
            <person name="Yang D."/>
            <person name="Bader C.D."/>
            <person name="Teijaro C.N."/>
            <person name="Fluegel L."/>
            <person name="Davis C.M."/>
            <person name="Simpson J.R."/>
            <person name="Lauterbach L."/>
            <person name="Steele A.D."/>
            <person name="Gui C."/>
            <person name="Meng S."/>
            <person name="Li G."/>
            <person name="Viehrig K."/>
            <person name="Ye F."/>
            <person name="Su P."/>
            <person name="Kiefer A.F."/>
            <person name="Nichols A."/>
            <person name="Cepeda A.J."/>
            <person name="Yan W."/>
            <person name="Fan B."/>
            <person name="Jiang Y."/>
            <person name="Adhikari A."/>
            <person name="Zheng C.-J."/>
            <person name="Schuster L."/>
            <person name="Cowan T.M."/>
            <person name="Smanski M.J."/>
            <person name="Chevrette M.G."/>
            <person name="De Carvalho L.P.S."/>
            <person name="Shen B."/>
        </authorList>
    </citation>
    <scope>NUCLEOTIDE SEQUENCE [LARGE SCALE GENOMIC DNA]</scope>
    <source>
        <strain evidence="6 7">NPDC000087</strain>
    </source>
</reference>
<evidence type="ECO:0000313" key="7">
    <source>
        <dbReference type="Proteomes" id="UP001602245"/>
    </source>
</evidence>
<dbReference type="EMBL" id="JBIAZU010000001">
    <property type="protein sequence ID" value="MFF5289218.1"/>
    <property type="molecule type" value="Genomic_DNA"/>
</dbReference>
<dbReference type="PROSITE" id="PS51257">
    <property type="entry name" value="PROKAR_LIPOPROTEIN"/>
    <property type="match status" value="1"/>
</dbReference>
<keyword evidence="3 4" id="KW-0732">Signal</keyword>
<feature type="signal peptide" evidence="4">
    <location>
        <begin position="1"/>
        <end position="16"/>
    </location>
</feature>
<accession>A0ABW6W7X4</accession>
<dbReference type="PANTHER" id="PTHR30024:SF47">
    <property type="entry name" value="TAURINE-BINDING PERIPLASMIC PROTEIN"/>
    <property type="match status" value="1"/>
</dbReference>
<protein>
    <submittedName>
        <fullName evidence="6">ABC transporter substrate-binding protein</fullName>
    </submittedName>
</protein>
<comment type="subcellular location">
    <subcellularLocation>
        <location evidence="1">Periplasm</location>
    </subcellularLocation>
</comment>
<evidence type="ECO:0000256" key="2">
    <source>
        <dbReference type="ARBA" id="ARBA00010742"/>
    </source>
</evidence>
<dbReference type="SUPFAM" id="SSF53850">
    <property type="entry name" value="Periplasmic binding protein-like II"/>
    <property type="match status" value="1"/>
</dbReference>
<dbReference type="PANTHER" id="PTHR30024">
    <property type="entry name" value="ALIPHATIC SULFONATES-BINDING PROTEIN-RELATED"/>
    <property type="match status" value="1"/>
</dbReference>
<feature type="domain" description="SsuA/THI5-like" evidence="5">
    <location>
        <begin position="49"/>
        <end position="261"/>
    </location>
</feature>
<dbReference type="InterPro" id="IPR015168">
    <property type="entry name" value="SsuA/THI5"/>
</dbReference>
<evidence type="ECO:0000256" key="3">
    <source>
        <dbReference type="ARBA" id="ARBA00022729"/>
    </source>
</evidence>
<organism evidence="6 7">
    <name type="scientific">Paractinoplanes globisporus</name>
    <dbReference type="NCBI Taxonomy" id="113565"/>
    <lineage>
        <taxon>Bacteria</taxon>
        <taxon>Bacillati</taxon>
        <taxon>Actinomycetota</taxon>
        <taxon>Actinomycetes</taxon>
        <taxon>Micromonosporales</taxon>
        <taxon>Micromonosporaceae</taxon>
        <taxon>Paractinoplanes</taxon>
    </lineage>
</organism>